<evidence type="ECO:0000313" key="2">
    <source>
        <dbReference type="EMBL" id="TKB45178.1"/>
    </source>
</evidence>
<evidence type="ECO:0000259" key="1">
    <source>
        <dbReference type="Pfam" id="PF00535"/>
    </source>
</evidence>
<sequence length="265" mass="30306">MNKQPLLTLGFSATTTRLEPLLTMLARLEPDRHFEVLIVVQGEMVHGRNIPAHIRVIHDKRLGLSRSRNQVIDHSNGQYIWFLDDDVIIQQNSLQMLLGALTTNQRSQALRGRVGCIENPNRYYKSYGENERLNRWQLLQASSIELVIDRHFIRAHGIRFNESLGLGTAMPATEEVNFLLDIEQAGGTLTNLNQVLAYHTCNDQGRVLANEGIFRARGATASRFGLLGIALLLRWGIRYFLRYRRLSYVKSMIHGYYQGYGKLVQ</sequence>
<evidence type="ECO:0000313" key="3">
    <source>
        <dbReference type="Proteomes" id="UP000307999"/>
    </source>
</evidence>
<dbReference type="PANTHER" id="PTHR43685">
    <property type="entry name" value="GLYCOSYLTRANSFERASE"/>
    <property type="match status" value="1"/>
</dbReference>
<dbReference type="SUPFAM" id="SSF53448">
    <property type="entry name" value="Nucleotide-diphospho-sugar transferases"/>
    <property type="match status" value="1"/>
</dbReference>
<gene>
    <name evidence="2" type="ORF">E8M12_10150</name>
</gene>
<dbReference type="Proteomes" id="UP000307999">
    <property type="component" value="Unassembled WGS sequence"/>
</dbReference>
<dbReference type="EMBL" id="SWDB01000022">
    <property type="protein sequence ID" value="TKB45178.1"/>
    <property type="molecule type" value="Genomic_DNA"/>
</dbReference>
<dbReference type="GO" id="GO:0016740">
    <property type="term" value="F:transferase activity"/>
    <property type="evidence" value="ECO:0007669"/>
    <property type="project" value="UniProtKB-KW"/>
</dbReference>
<protein>
    <submittedName>
        <fullName evidence="2">Glycosyltransferase family 2 protein</fullName>
    </submittedName>
</protein>
<proteinExistence type="predicted"/>
<organism evidence="2 3">
    <name type="scientific">Thalassotalea mangrovi</name>
    <dbReference type="NCBI Taxonomy" id="2572245"/>
    <lineage>
        <taxon>Bacteria</taxon>
        <taxon>Pseudomonadati</taxon>
        <taxon>Pseudomonadota</taxon>
        <taxon>Gammaproteobacteria</taxon>
        <taxon>Alteromonadales</taxon>
        <taxon>Colwelliaceae</taxon>
        <taxon>Thalassotalea</taxon>
    </lineage>
</organism>
<comment type="caution">
    <text evidence="2">The sequence shown here is derived from an EMBL/GenBank/DDBJ whole genome shotgun (WGS) entry which is preliminary data.</text>
</comment>
<dbReference type="AlphaFoldDB" id="A0A4U1B589"/>
<name>A0A4U1B589_9GAMM</name>
<dbReference type="RefSeq" id="WP_136736036.1">
    <property type="nucleotide sequence ID" value="NZ_SWDB01000022.1"/>
</dbReference>
<dbReference type="InterPro" id="IPR001173">
    <property type="entry name" value="Glyco_trans_2-like"/>
</dbReference>
<dbReference type="InterPro" id="IPR050834">
    <property type="entry name" value="Glycosyltransf_2"/>
</dbReference>
<dbReference type="PANTHER" id="PTHR43685:SF2">
    <property type="entry name" value="GLYCOSYLTRANSFERASE 2-LIKE DOMAIN-CONTAINING PROTEIN"/>
    <property type="match status" value="1"/>
</dbReference>
<reference evidence="2 3" key="1">
    <citation type="submission" date="2019-04" db="EMBL/GenBank/DDBJ databases">
        <title>Thalassotalea guangxiensis sp. nov., isolated from sediment of the coastal wetland.</title>
        <authorList>
            <person name="Zheng S."/>
            <person name="Zhang D."/>
        </authorList>
    </citation>
    <scope>NUCLEOTIDE SEQUENCE [LARGE SCALE GENOMIC DNA]</scope>
    <source>
        <strain evidence="2 3">ZS-4</strain>
    </source>
</reference>
<dbReference type="InterPro" id="IPR029044">
    <property type="entry name" value="Nucleotide-diphossugar_trans"/>
</dbReference>
<dbReference type="CDD" id="cd00761">
    <property type="entry name" value="Glyco_tranf_GTA_type"/>
    <property type="match status" value="1"/>
</dbReference>
<dbReference type="OrthoDB" id="9801954at2"/>
<feature type="domain" description="Glycosyltransferase 2-like" evidence="1">
    <location>
        <begin position="52"/>
        <end position="133"/>
    </location>
</feature>
<keyword evidence="3" id="KW-1185">Reference proteome</keyword>
<dbReference type="Pfam" id="PF00535">
    <property type="entry name" value="Glycos_transf_2"/>
    <property type="match status" value="1"/>
</dbReference>
<dbReference type="Gene3D" id="3.90.550.10">
    <property type="entry name" value="Spore Coat Polysaccharide Biosynthesis Protein SpsA, Chain A"/>
    <property type="match status" value="1"/>
</dbReference>
<keyword evidence="2" id="KW-0808">Transferase</keyword>
<accession>A0A4U1B589</accession>